<sequence length="475" mass="52669">MKSRMTITVAASVLAVVAPLTALSTQANASQASGVLSKPTSTTTAAPVLASPTASETTPPPATPTATPSEEETQSTSKWEPKAGVRFNEPRQAEKSHKINRYIRNAIANSPKGSKIRLVTWNYSNALFVNDVIAAHKRGVSVQIIMANGLAKGQGPGSYYPRTRDALAKGNKKRADDMVSWFRTCKNSCRGKEGIQHGKFFMFSHTGGRNNVVMSTSANLTDAAAYVQWNDLLTVMERPVTWAHYEKIFKQMSRDKPVKKAFYKFTDGPYEGWFFPNMGKLRNYNVLRMLDKVKCKGAVGEAGRNGHTVIRVSQAVFNGRPGSAVSGRLKGLHERGCRIKIVYGVLNNLSRSNLEDIPRRTILEDTNDDGYVDRYIHMKALTISGNYDGKRASHIVYQGSANWSGMSTLSDEQGFIIRSKKLEQKYSRFINYLFKNPPPQGEDLTKEIILRQRAGFDPFAQVRDEMGMGRMTPAP</sequence>
<dbReference type="PANTHER" id="PTHR43856">
    <property type="entry name" value="CARDIOLIPIN HYDROLASE"/>
    <property type="match status" value="1"/>
</dbReference>
<dbReference type="Gene3D" id="3.30.870.10">
    <property type="entry name" value="Endonuclease Chain A"/>
    <property type="match status" value="2"/>
</dbReference>
<comment type="catalytic activity">
    <reaction evidence="1">
        <text>a 1,2-diacyl-sn-glycero-3-phosphocholine + H2O = a 1,2-diacyl-sn-glycero-3-phosphate + choline + H(+)</text>
        <dbReference type="Rhea" id="RHEA:14445"/>
        <dbReference type="ChEBI" id="CHEBI:15354"/>
        <dbReference type="ChEBI" id="CHEBI:15377"/>
        <dbReference type="ChEBI" id="CHEBI:15378"/>
        <dbReference type="ChEBI" id="CHEBI:57643"/>
        <dbReference type="ChEBI" id="CHEBI:58608"/>
        <dbReference type="EC" id="3.1.4.4"/>
    </reaction>
</comment>
<keyword evidence="6" id="KW-0443">Lipid metabolism</keyword>
<dbReference type="GO" id="GO:0016042">
    <property type="term" value="P:lipid catabolic process"/>
    <property type="evidence" value="ECO:0007669"/>
    <property type="project" value="UniProtKB-KW"/>
</dbReference>
<evidence type="ECO:0000313" key="10">
    <source>
        <dbReference type="EMBL" id="QIK75624.1"/>
    </source>
</evidence>
<dbReference type="GO" id="GO:0016891">
    <property type="term" value="F:RNA endonuclease activity producing 5'-phosphomonoesters, hydrolytic mechanism"/>
    <property type="evidence" value="ECO:0007669"/>
    <property type="project" value="TreeGrafter"/>
</dbReference>
<dbReference type="Proteomes" id="UP000502035">
    <property type="component" value="Chromosome"/>
</dbReference>
<evidence type="ECO:0000256" key="8">
    <source>
        <dbReference type="SAM" id="SignalP"/>
    </source>
</evidence>
<keyword evidence="4" id="KW-0378">Hydrolase</keyword>
<evidence type="ECO:0000256" key="7">
    <source>
        <dbReference type="SAM" id="MobiDB-lite"/>
    </source>
</evidence>
<feature type="domain" description="Phospholipase D-like" evidence="9">
    <location>
        <begin position="309"/>
        <end position="431"/>
    </location>
</feature>
<protein>
    <recommendedName>
        <fullName evidence="3">phospholipase D</fullName>
        <ecNumber evidence="3">3.1.4.4</ecNumber>
    </recommendedName>
</protein>
<evidence type="ECO:0000256" key="3">
    <source>
        <dbReference type="ARBA" id="ARBA00012027"/>
    </source>
</evidence>
<proteinExistence type="inferred from homology"/>
<evidence type="ECO:0000256" key="5">
    <source>
        <dbReference type="ARBA" id="ARBA00022963"/>
    </source>
</evidence>
<dbReference type="GO" id="GO:0004630">
    <property type="term" value="F:phospholipase D activity"/>
    <property type="evidence" value="ECO:0007669"/>
    <property type="project" value="UniProtKB-EC"/>
</dbReference>
<keyword evidence="5" id="KW-0442">Lipid degradation</keyword>
<dbReference type="Pfam" id="PF13091">
    <property type="entry name" value="PLDc_2"/>
    <property type="match status" value="2"/>
</dbReference>
<keyword evidence="8" id="KW-0732">Signal</keyword>
<dbReference type="InterPro" id="IPR025202">
    <property type="entry name" value="PLD-like_dom"/>
</dbReference>
<dbReference type="EC" id="3.1.4.4" evidence="3"/>
<evidence type="ECO:0000256" key="1">
    <source>
        <dbReference type="ARBA" id="ARBA00000798"/>
    </source>
</evidence>
<evidence type="ECO:0000256" key="2">
    <source>
        <dbReference type="ARBA" id="ARBA00008664"/>
    </source>
</evidence>
<dbReference type="AlphaFoldDB" id="A0A6G7YFE9"/>
<feature type="chain" id="PRO_5038896762" description="phospholipase D" evidence="8">
    <location>
        <begin position="30"/>
        <end position="475"/>
    </location>
</feature>
<accession>A0A6G7YFE9</accession>
<feature type="compositionally biased region" description="Basic and acidic residues" evidence="7">
    <location>
        <begin position="79"/>
        <end position="96"/>
    </location>
</feature>
<evidence type="ECO:0000256" key="6">
    <source>
        <dbReference type="ARBA" id="ARBA00023098"/>
    </source>
</evidence>
<keyword evidence="11" id="KW-1185">Reference proteome</keyword>
<dbReference type="InterPro" id="IPR051406">
    <property type="entry name" value="PLD_domain"/>
</dbReference>
<feature type="signal peptide" evidence="8">
    <location>
        <begin position="1"/>
        <end position="29"/>
    </location>
</feature>
<feature type="region of interest" description="Disordered" evidence="7">
    <location>
        <begin position="25"/>
        <end position="96"/>
    </location>
</feature>
<feature type="domain" description="Phospholipase D-like" evidence="9">
    <location>
        <begin position="111"/>
        <end position="252"/>
    </location>
</feature>
<dbReference type="RefSeq" id="WP_166317813.1">
    <property type="nucleotide sequence ID" value="NZ_CP049866.1"/>
</dbReference>
<comment type="similarity">
    <text evidence="2">Belongs to the phospholipase D family.</text>
</comment>
<gene>
    <name evidence="10" type="ORF">G7071_09380</name>
</gene>
<dbReference type="PANTHER" id="PTHR43856:SF1">
    <property type="entry name" value="MITOCHONDRIAL CARDIOLIPIN HYDROLASE"/>
    <property type="match status" value="1"/>
</dbReference>
<dbReference type="KEGG" id="npi:G7071_09380"/>
<reference evidence="10 11" key="1">
    <citation type="submission" date="2020-03" db="EMBL/GenBank/DDBJ databases">
        <title>Nocardioides sp. nov., isolated from fish.</title>
        <authorList>
            <person name="Hyun D.-W."/>
            <person name="Bae J.-W."/>
        </authorList>
    </citation>
    <scope>NUCLEOTIDE SEQUENCE [LARGE SCALE GENOMIC DNA]</scope>
    <source>
        <strain evidence="10 11">HDW12A</strain>
    </source>
</reference>
<feature type="compositionally biased region" description="Polar residues" evidence="7">
    <location>
        <begin position="26"/>
        <end position="45"/>
    </location>
</feature>
<evidence type="ECO:0000256" key="4">
    <source>
        <dbReference type="ARBA" id="ARBA00022801"/>
    </source>
</evidence>
<organism evidence="10 11">
    <name type="scientific">Nocardioides piscis</name>
    <dbReference type="NCBI Taxonomy" id="2714938"/>
    <lineage>
        <taxon>Bacteria</taxon>
        <taxon>Bacillati</taxon>
        <taxon>Actinomycetota</taxon>
        <taxon>Actinomycetes</taxon>
        <taxon>Propionibacteriales</taxon>
        <taxon>Nocardioidaceae</taxon>
        <taxon>Nocardioides</taxon>
    </lineage>
</organism>
<evidence type="ECO:0000259" key="9">
    <source>
        <dbReference type="Pfam" id="PF13091"/>
    </source>
</evidence>
<evidence type="ECO:0000313" key="11">
    <source>
        <dbReference type="Proteomes" id="UP000502035"/>
    </source>
</evidence>
<dbReference type="SUPFAM" id="SSF56024">
    <property type="entry name" value="Phospholipase D/nuclease"/>
    <property type="match status" value="2"/>
</dbReference>
<dbReference type="EMBL" id="CP049866">
    <property type="protein sequence ID" value="QIK75624.1"/>
    <property type="molecule type" value="Genomic_DNA"/>
</dbReference>
<name>A0A6G7YFE9_9ACTN</name>